<feature type="transmembrane region" description="Helical" evidence="1">
    <location>
        <begin position="295"/>
        <end position="312"/>
    </location>
</feature>
<dbReference type="RefSeq" id="WP_213235400.1">
    <property type="nucleotide sequence ID" value="NZ_JAHBCL010000003.1"/>
</dbReference>
<sequence>MKKRRLIMAVLLIISSISMMVAFNKTLWAYGDLNLDQSWSYLPNQYASPMDKMPDGLEIVDLKLFTNGLLGSSERIRGTLYKKIELPRTWLGEDLILYNNVFRDNAKIYADGQLVAVQGSFSTMGNKAMVSTIEQYIVIEPMGRDLTLMVLFDGYSDHIGAFDDLYLMPSKQMFGRLNILFGVQTAGFIMTLILLLMVSLKPLPKYQKRSELVFVSLIILRWVSIVSSPIVNQLPISLNFWIRFGAVIQILMLCYALIILFERKEIWKKRLNVMLAVFTFIIIIALLLYEAMNVKWVVLGYAALVTVLYMIFRNEIRATDRFAEMMVVNVCLLADVFYRVKAFSPPMHLFILAVYGVVWHFFNAREMVSNAEEGIHETLPKRIETCDGDETAGIYEEVVDRLNLMAISIFDSKTVFSTRAEAFFGDVLGFRGLHEILLPNDAEQAEYLKEILERIVAAGSLEERIVYLELLPKGIHHGERYLSLEGYWSDRSKCLMLILNDTTEINAKERHALKVRQEMETIIEVLRNQQDFIAFKKNYEQFIQILNEQLHREQCDVIKLMAFVITKLNFFMIKLKLFKIDEGVSRIERIVSDLEMLQAQQKMTALVQFDTLMASYQMSTVLDDVFKWLAPYIRHNDGDYHQRLISVVQLKMLEELIETLPEDETKATLKSQLWRTQHLRFKELVKTYNQYTQDFAKALGKKVRKIEITGDDIYIDYERNDYFTKGCLIILNNAIAHGIESPAERVRRKKSEWGTISVVLKGSASEIMIIVHDDGRGFDVDAIKARMLEAHPDAYDVIKQLSDESVLNHLLEGTYAYKGTADMGLQTLKGEVDSLKGTLRIETEKHAFSRLIITIPNEKAYVF</sequence>
<feature type="transmembrane region" description="Helical" evidence="1">
    <location>
        <begin position="179"/>
        <end position="200"/>
    </location>
</feature>
<dbReference type="PANTHER" id="PTHR43395:SF1">
    <property type="entry name" value="CHEMOTAXIS PROTEIN CHEA"/>
    <property type="match status" value="1"/>
</dbReference>
<feature type="transmembrane region" description="Helical" evidence="1">
    <location>
        <begin position="346"/>
        <end position="362"/>
    </location>
</feature>
<comment type="caution">
    <text evidence="2">The sequence shown here is derived from an EMBL/GenBank/DDBJ whole genome shotgun (WGS) entry which is preliminary data.</text>
</comment>
<organism evidence="2 3">
    <name type="scientific">Fusibacter paucivorans</name>
    <dbReference type="NCBI Taxonomy" id="76009"/>
    <lineage>
        <taxon>Bacteria</taxon>
        <taxon>Bacillati</taxon>
        <taxon>Bacillota</taxon>
        <taxon>Clostridia</taxon>
        <taxon>Eubacteriales</taxon>
        <taxon>Eubacteriales Family XII. Incertae Sedis</taxon>
        <taxon>Fusibacter</taxon>
    </lineage>
</organism>
<keyword evidence="1" id="KW-1133">Transmembrane helix</keyword>
<gene>
    <name evidence="2" type="ORF">KHM83_02890</name>
</gene>
<proteinExistence type="predicted"/>
<keyword evidence="3" id="KW-1185">Reference proteome</keyword>
<dbReference type="EMBL" id="JAHBCL010000003">
    <property type="protein sequence ID" value="MBS7525617.1"/>
    <property type="molecule type" value="Genomic_DNA"/>
</dbReference>
<dbReference type="Gene3D" id="3.30.565.10">
    <property type="entry name" value="Histidine kinase-like ATPase, C-terminal domain"/>
    <property type="match status" value="1"/>
</dbReference>
<dbReference type="InterPro" id="IPR036890">
    <property type="entry name" value="HATPase_C_sf"/>
</dbReference>
<evidence type="ECO:0000313" key="3">
    <source>
        <dbReference type="Proteomes" id="UP000746471"/>
    </source>
</evidence>
<dbReference type="InterPro" id="IPR051315">
    <property type="entry name" value="Bact_Chemotaxis_CheA"/>
</dbReference>
<dbReference type="SUPFAM" id="SSF55874">
    <property type="entry name" value="ATPase domain of HSP90 chaperone/DNA topoisomerase II/histidine kinase"/>
    <property type="match status" value="1"/>
</dbReference>
<evidence type="ECO:0000256" key="1">
    <source>
        <dbReference type="SAM" id="Phobius"/>
    </source>
</evidence>
<feature type="transmembrane region" description="Helical" evidence="1">
    <location>
        <begin position="212"/>
        <end position="234"/>
    </location>
</feature>
<keyword evidence="1" id="KW-0472">Membrane</keyword>
<accession>A0ABS5PNI9</accession>
<name>A0ABS5PNI9_9FIRM</name>
<reference evidence="2 3" key="1">
    <citation type="submission" date="2021-05" db="EMBL/GenBank/DDBJ databases">
        <title>Fusibacter ferrireducens sp. nov., an anaerobic, sulfur- and Fe-reducing bacterium isolated from the mangrove sediment.</title>
        <authorList>
            <person name="Qiu D."/>
        </authorList>
    </citation>
    <scope>NUCLEOTIDE SEQUENCE [LARGE SCALE GENOMIC DNA]</scope>
    <source>
        <strain evidence="2 3">DSM 12116</strain>
    </source>
</reference>
<keyword evidence="1" id="KW-0812">Transmembrane</keyword>
<feature type="transmembrane region" description="Helical" evidence="1">
    <location>
        <begin position="240"/>
        <end position="261"/>
    </location>
</feature>
<dbReference type="PANTHER" id="PTHR43395">
    <property type="entry name" value="SENSOR HISTIDINE KINASE CHEA"/>
    <property type="match status" value="1"/>
</dbReference>
<feature type="transmembrane region" description="Helical" evidence="1">
    <location>
        <begin position="273"/>
        <end position="289"/>
    </location>
</feature>
<protein>
    <submittedName>
        <fullName evidence="2">Uncharacterized protein</fullName>
    </submittedName>
</protein>
<evidence type="ECO:0000313" key="2">
    <source>
        <dbReference type="EMBL" id="MBS7525617.1"/>
    </source>
</evidence>
<dbReference type="Proteomes" id="UP000746471">
    <property type="component" value="Unassembled WGS sequence"/>
</dbReference>